<dbReference type="PANTHER" id="PTHR11559">
    <property type="entry name" value="CARBOXYLESTERASE"/>
    <property type="match status" value="1"/>
</dbReference>
<gene>
    <name evidence="2" type="ORF">OS493_023467</name>
</gene>
<accession>A0A9W9ZND8</accession>
<dbReference type="Proteomes" id="UP001163046">
    <property type="component" value="Unassembled WGS sequence"/>
</dbReference>
<dbReference type="OrthoDB" id="3200163at2759"/>
<sequence>MPLAILSVRVSTKYGDLEGITTPYTNATGPYKSISKFLGIPYAAPPIGELRLKPPQLPNEWKPSVRQAKRHGKICLQGPELESRIKRVTNQFEFSEDCLFLDVYSPDVSLKLPVLFYIHGGSFVAVLRCYFRGTFWLCRGWLLL</sequence>
<feature type="domain" description="Carboxylesterase type B" evidence="1">
    <location>
        <begin position="9"/>
        <end position="124"/>
    </location>
</feature>
<dbReference type="Gene3D" id="3.40.50.1820">
    <property type="entry name" value="alpha/beta hydrolase"/>
    <property type="match status" value="1"/>
</dbReference>
<keyword evidence="3" id="KW-1185">Reference proteome</keyword>
<protein>
    <recommendedName>
        <fullName evidence="1">Carboxylesterase type B domain-containing protein</fullName>
    </recommendedName>
</protein>
<evidence type="ECO:0000259" key="1">
    <source>
        <dbReference type="Pfam" id="PF00135"/>
    </source>
</evidence>
<dbReference type="AlphaFoldDB" id="A0A9W9ZND8"/>
<name>A0A9W9ZND8_9CNID</name>
<organism evidence="2 3">
    <name type="scientific">Desmophyllum pertusum</name>
    <dbReference type="NCBI Taxonomy" id="174260"/>
    <lineage>
        <taxon>Eukaryota</taxon>
        <taxon>Metazoa</taxon>
        <taxon>Cnidaria</taxon>
        <taxon>Anthozoa</taxon>
        <taxon>Hexacorallia</taxon>
        <taxon>Scleractinia</taxon>
        <taxon>Caryophylliina</taxon>
        <taxon>Caryophylliidae</taxon>
        <taxon>Desmophyllum</taxon>
    </lineage>
</organism>
<dbReference type="Pfam" id="PF00135">
    <property type="entry name" value="COesterase"/>
    <property type="match status" value="1"/>
</dbReference>
<comment type="caution">
    <text evidence="2">The sequence shown here is derived from an EMBL/GenBank/DDBJ whole genome shotgun (WGS) entry which is preliminary data.</text>
</comment>
<dbReference type="SUPFAM" id="SSF53474">
    <property type="entry name" value="alpha/beta-Hydrolases"/>
    <property type="match status" value="1"/>
</dbReference>
<dbReference type="EMBL" id="MU825890">
    <property type="protein sequence ID" value="KAJ7384139.1"/>
    <property type="molecule type" value="Genomic_DNA"/>
</dbReference>
<evidence type="ECO:0000313" key="2">
    <source>
        <dbReference type="EMBL" id="KAJ7384139.1"/>
    </source>
</evidence>
<dbReference type="InterPro" id="IPR050309">
    <property type="entry name" value="Type-B_Carboxylest/Lipase"/>
</dbReference>
<reference evidence="2" key="1">
    <citation type="submission" date="2023-01" db="EMBL/GenBank/DDBJ databases">
        <title>Genome assembly of the deep-sea coral Lophelia pertusa.</title>
        <authorList>
            <person name="Herrera S."/>
            <person name="Cordes E."/>
        </authorList>
    </citation>
    <scope>NUCLEOTIDE SEQUENCE</scope>
    <source>
        <strain evidence="2">USNM1676648</strain>
        <tissue evidence="2">Polyp</tissue>
    </source>
</reference>
<dbReference type="InterPro" id="IPR002018">
    <property type="entry name" value="CarbesteraseB"/>
</dbReference>
<dbReference type="InterPro" id="IPR029058">
    <property type="entry name" value="AB_hydrolase_fold"/>
</dbReference>
<proteinExistence type="predicted"/>
<evidence type="ECO:0000313" key="3">
    <source>
        <dbReference type="Proteomes" id="UP001163046"/>
    </source>
</evidence>
<dbReference type="InterPro" id="IPR019819">
    <property type="entry name" value="Carboxylesterase_B_CS"/>
</dbReference>
<dbReference type="PROSITE" id="PS00941">
    <property type="entry name" value="CARBOXYLESTERASE_B_2"/>
    <property type="match status" value="1"/>
</dbReference>